<name>A0A0J9Y3Y2_BRUMA</name>
<sequence length="37" mass="4240">MDIRRANTGMLYGRPAIIFRTGKNSSWTYLCEGILYA</sequence>
<reference evidence="1" key="1">
    <citation type="journal article" date="2007" name="Science">
        <title>Draft genome of the filarial nematode parasite Brugia malayi.</title>
        <authorList>
            <person name="Ghedin E."/>
            <person name="Wang S."/>
            <person name="Spiro D."/>
            <person name="Caler E."/>
            <person name="Zhao Q."/>
            <person name="Crabtree J."/>
            <person name="Allen J.E."/>
            <person name="Delcher A.L."/>
            <person name="Guiliano D.B."/>
            <person name="Miranda-Saavedra D."/>
            <person name="Angiuoli S.V."/>
            <person name="Creasy T."/>
            <person name="Amedeo P."/>
            <person name="Haas B."/>
            <person name="El-Sayed N.M."/>
            <person name="Wortman J.R."/>
            <person name="Feldblyum T."/>
            <person name="Tallon L."/>
            <person name="Schatz M."/>
            <person name="Shumway M."/>
            <person name="Koo H."/>
            <person name="Salzberg S.L."/>
            <person name="Schobel S."/>
            <person name="Pertea M."/>
            <person name="Pop M."/>
            <person name="White O."/>
            <person name="Barton G.J."/>
            <person name="Carlow C.K."/>
            <person name="Crawford M.J."/>
            <person name="Daub J."/>
            <person name="Dimmic M.W."/>
            <person name="Estes C.F."/>
            <person name="Foster J.M."/>
            <person name="Ganatra M."/>
            <person name="Gregory W.F."/>
            <person name="Johnson N.M."/>
            <person name="Jin J."/>
            <person name="Komuniecki R."/>
            <person name="Korf I."/>
            <person name="Kumar S."/>
            <person name="Laney S."/>
            <person name="Li B.W."/>
            <person name="Li W."/>
            <person name="Lindblom T.H."/>
            <person name="Lustigman S."/>
            <person name="Ma D."/>
            <person name="Maina C.V."/>
            <person name="Martin D.M."/>
            <person name="McCarter J.P."/>
            <person name="McReynolds L."/>
            <person name="Mitreva M."/>
            <person name="Nutman T.B."/>
            <person name="Parkinson J."/>
            <person name="Peregrin-Alvarez J.M."/>
            <person name="Poole C."/>
            <person name="Ren Q."/>
            <person name="Saunders L."/>
            <person name="Sluder A.E."/>
            <person name="Smith K."/>
            <person name="Stanke M."/>
            <person name="Unnasch T.R."/>
            <person name="Ware J."/>
            <person name="Wei A.D."/>
            <person name="Weil G."/>
            <person name="Williams D.J."/>
            <person name="Zhang Y."/>
            <person name="Williams S.A."/>
            <person name="Fraser-Liggett C."/>
            <person name="Slatko B."/>
            <person name="Blaxter M.L."/>
            <person name="Scott A.L."/>
        </authorList>
    </citation>
    <scope>NUCLEOTIDE SEQUENCE</scope>
    <source>
        <strain evidence="1">FR3</strain>
    </source>
</reference>
<proteinExistence type="predicted"/>
<dbReference type="AlphaFoldDB" id="A0A0J9Y3Y2"/>
<accession>A0A0J9Y3Y2</accession>
<reference evidence="1" key="2">
    <citation type="submission" date="2012-12" db="EMBL/GenBank/DDBJ databases">
        <authorList>
            <person name="Gao Y.W."/>
            <person name="Fan S.T."/>
            <person name="Sun H.T."/>
            <person name="Wang Z."/>
            <person name="Gao X.L."/>
            <person name="Li Y.G."/>
            <person name="Wang T.C."/>
            <person name="Zhang K."/>
            <person name="Xu W.W."/>
            <person name="Yu Z.J."/>
            <person name="Xia X.Z."/>
        </authorList>
    </citation>
    <scope>NUCLEOTIDE SEQUENCE</scope>
    <source>
        <strain evidence="1">FR3</strain>
    </source>
</reference>
<evidence type="ECO:0000313" key="1">
    <source>
        <dbReference type="EMBL" id="CDQ01395.1"/>
    </source>
</evidence>
<dbReference type="EMBL" id="LN857316">
    <property type="protein sequence ID" value="CDQ01395.1"/>
    <property type="molecule type" value="Genomic_DNA"/>
</dbReference>
<gene>
    <name evidence="1" type="ORF">Bm741</name>
    <name evidence="1" type="ORF">BM_Bm741</name>
</gene>
<protein>
    <submittedName>
        <fullName evidence="1">Bm741</fullName>
    </submittedName>
</protein>
<organism evidence="1">
    <name type="scientific">Brugia malayi</name>
    <name type="common">Filarial nematode worm</name>
    <dbReference type="NCBI Taxonomy" id="6279"/>
    <lineage>
        <taxon>Eukaryota</taxon>
        <taxon>Metazoa</taxon>
        <taxon>Ecdysozoa</taxon>
        <taxon>Nematoda</taxon>
        <taxon>Chromadorea</taxon>
        <taxon>Rhabditida</taxon>
        <taxon>Spirurina</taxon>
        <taxon>Spiruromorpha</taxon>
        <taxon>Filarioidea</taxon>
        <taxon>Onchocercidae</taxon>
        <taxon>Brugia</taxon>
    </lineage>
</organism>